<feature type="domain" description="Nudix hydrolase" evidence="3">
    <location>
        <begin position="34"/>
        <end position="163"/>
    </location>
</feature>
<dbReference type="EMBL" id="GU568019">
    <property type="protein sequence ID" value="ADI23619.1"/>
    <property type="molecule type" value="Genomic_DNA"/>
</dbReference>
<dbReference type="PROSITE" id="PS00893">
    <property type="entry name" value="NUDIX_BOX"/>
    <property type="match status" value="1"/>
</dbReference>
<name>E7C845_9GAMM</name>
<dbReference type="AlphaFoldDB" id="E7C845"/>
<dbReference type="InterPro" id="IPR000086">
    <property type="entry name" value="NUDIX_hydrolase_dom"/>
</dbReference>
<evidence type="ECO:0000313" key="4">
    <source>
        <dbReference type="EMBL" id="ADI23619.1"/>
    </source>
</evidence>
<organism evidence="4">
    <name type="scientific">uncultured gamma proteobacterium HF4000_06A21</name>
    <dbReference type="NCBI Taxonomy" id="723581"/>
    <lineage>
        <taxon>Bacteria</taxon>
        <taxon>Pseudomonadati</taxon>
        <taxon>Pseudomonadota</taxon>
        <taxon>Gammaproteobacteria</taxon>
        <taxon>environmental samples</taxon>
    </lineage>
</organism>
<proteinExistence type="predicted"/>
<reference evidence="4" key="1">
    <citation type="submission" date="2010-01" db="EMBL/GenBank/DDBJ databases">
        <title>Genome fragments of uncultured bacteria from the North Pacific subtropical Gyre.</title>
        <authorList>
            <person name="Pham V.D."/>
            <person name="Delong E.F."/>
        </authorList>
    </citation>
    <scope>NUCLEOTIDE SEQUENCE</scope>
</reference>
<evidence type="ECO:0000259" key="3">
    <source>
        <dbReference type="PROSITE" id="PS51462"/>
    </source>
</evidence>
<accession>E7C845</accession>
<comment type="cofactor">
    <cofactor evidence="1">
        <name>Mg(2+)</name>
        <dbReference type="ChEBI" id="CHEBI:18420"/>
    </cofactor>
</comment>
<dbReference type="InterPro" id="IPR020084">
    <property type="entry name" value="NUDIX_hydrolase_CS"/>
</dbReference>
<dbReference type="Pfam" id="PF00293">
    <property type="entry name" value="NUDIX"/>
    <property type="match status" value="1"/>
</dbReference>
<protein>
    <submittedName>
        <fullName evidence="4">NTP pyrophosphohydrolases including oxidative damage repair enzymes</fullName>
    </submittedName>
</protein>
<dbReference type="Gene3D" id="3.90.79.10">
    <property type="entry name" value="Nucleoside Triphosphate Pyrophosphohydrolase"/>
    <property type="match status" value="1"/>
</dbReference>
<evidence type="ECO:0000256" key="2">
    <source>
        <dbReference type="ARBA" id="ARBA00022801"/>
    </source>
</evidence>
<dbReference type="GO" id="GO:0016787">
    <property type="term" value="F:hydrolase activity"/>
    <property type="evidence" value="ECO:0007669"/>
    <property type="project" value="UniProtKB-KW"/>
</dbReference>
<dbReference type="PANTHER" id="PTHR10885:SF0">
    <property type="entry name" value="ISOPENTENYL-DIPHOSPHATE DELTA-ISOMERASE"/>
    <property type="match status" value="1"/>
</dbReference>
<dbReference type="PROSITE" id="PS51462">
    <property type="entry name" value="NUDIX"/>
    <property type="match status" value="1"/>
</dbReference>
<dbReference type="CDD" id="cd04692">
    <property type="entry name" value="NUDIX_Hydrolase"/>
    <property type="match status" value="1"/>
</dbReference>
<evidence type="ECO:0000256" key="1">
    <source>
        <dbReference type="ARBA" id="ARBA00001946"/>
    </source>
</evidence>
<sequence length="177" mass="20426">MTHRLEDAELLPVVDSEDRVVGSARRDEVHQKGLRHRAVHVLIFDGDGQFFFQKRALYKESSPGLWDSSVAGHVDAGESYDQCCLREVAEEVGLVIKKVPMRLFKLPATPITDMEFSWIYRLDTVVPLVPDYVEMERGAWFSVNALDQWIEKRPEEMSTVFRVIWQRCRQQGFIVSG</sequence>
<dbReference type="PANTHER" id="PTHR10885">
    <property type="entry name" value="ISOPENTENYL-DIPHOSPHATE DELTA-ISOMERASE"/>
    <property type="match status" value="1"/>
</dbReference>
<dbReference type="SUPFAM" id="SSF55811">
    <property type="entry name" value="Nudix"/>
    <property type="match status" value="1"/>
</dbReference>
<keyword evidence="2 4" id="KW-0378">Hydrolase</keyword>
<dbReference type="InterPro" id="IPR015797">
    <property type="entry name" value="NUDIX_hydrolase-like_dom_sf"/>
</dbReference>